<dbReference type="InterPro" id="IPR047682">
    <property type="entry name" value="SepH-like"/>
</dbReference>
<dbReference type="Pfam" id="PF11268">
    <property type="entry name" value="DUF3071"/>
    <property type="match status" value="1"/>
</dbReference>
<accession>A0ABZ3FPB0</accession>
<feature type="compositionally biased region" description="Low complexity" evidence="1">
    <location>
        <begin position="285"/>
        <end position="330"/>
    </location>
</feature>
<reference evidence="3 4" key="1">
    <citation type="submission" date="2024-04" db="EMBL/GenBank/DDBJ databases">
        <title>Isolation of an actinomycete strain from pig manure.</title>
        <authorList>
            <person name="Gong T."/>
            <person name="Yu Z."/>
            <person name="An M."/>
            <person name="Wei C."/>
            <person name="Yang W."/>
            <person name="Liu L."/>
        </authorList>
    </citation>
    <scope>NUCLEOTIDE SEQUENCE [LARGE SCALE GENOMIC DNA]</scope>
    <source>
        <strain evidence="3 4">ZF39</strain>
    </source>
</reference>
<evidence type="ECO:0000259" key="2">
    <source>
        <dbReference type="Pfam" id="PF11268"/>
    </source>
</evidence>
<dbReference type="InterPro" id="IPR021421">
    <property type="entry name" value="DUF3071"/>
</dbReference>
<dbReference type="NCBIfam" id="NF040712">
    <property type="entry name" value="SepH"/>
    <property type="match status" value="1"/>
</dbReference>
<evidence type="ECO:0000256" key="1">
    <source>
        <dbReference type="SAM" id="MobiDB-lite"/>
    </source>
</evidence>
<gene>
    <name evidence="3" type="primary">sepH</name>
    <name evidence="3" type="ORF">AADG42_11465</name>
</gene>
<evidence type="ECO:0000313" key="3">
    <source>
        <dbReference type="EMBL" id="XAN07897.1"/>
    </source>
</evidence>
<feature type="domain" description="DUF3071" evidence="2">
    <location>
        <begin position="16"/>
        <end position="139"/>
    </location>
</feature>
<feature type="compositionally biased region" description="Low complexity" evidence="1">
    <location>
        <begin position="197"/>
        <end position="214"/>
    </location>
</feature>
<name>A0ABZ3FPB0_9ACTN</name>
<dbReference type="RefSeq" id="WP_425309356.1">
    <property type="nucleotide sequence ID" value="NZ_CP154795.1"/>
</dbReference>
<feature type="region of interest" description="Disordered" evidence="1">
    <location>
        <begin position="186"/>
        <end position="225"/>
    </location>
</feature>
<keyword evidence="4" id="KW-1185">Reference proteome</keyword>
<proteinExistence type="predicted"/>
<dbReference type="Proteomes" id="UP001442841">
    <property type="component" value="Chromosome"/>
</dbReference>
<evidence type="ECO:0000313" key="4">
    <source>
        <dbReference type="Proteomes" id="UP001442841"/>
    </source>
</evidence>
<dbReference type="EMBL" id="CP154795">
    <property type="protein sequence ID" value="XAN07897.1"/>
    <property type="molecule type" value="Genomic_DNA"/>
</dbReference>
<sequence>MRAHHPSGSARLARPWTLETDMESALRPREIQSRIRSGQTLDEVARVAGVPAERIEPFAAPVLAEREHVAGMALAASVRRRGESAAHRNLRPVIREKLTNAGIDPDSIEWDAWRNEDKRWSIEAKWEVEGEPRIAVFHFDLAGRFSVAADDQARWLLSETPTPAEAEAAEADELALVRVVEDAAEDLADPDNEPTVSFGEGSPGSTSSTSFVPGETGDWNPRSGASPLEIREQVEAEIDAYGLVPEGRSELDVLYDMLGGIAEDSINIYAGLSDPVVAPSPSTGSSLDSEPSEASSVSDESVDSGPATASEASPASEPRTPPAAMTAEAPPEAPPATPETPRAETSQPETPEAELPPHDDTNDEATVVRLERPSAAAVGTAGRSRAPQSKERPQQPLVGEPEETVPIKPGQSKRGGRKKRASVPSWDEIMFGSPRQD</sequence>
<feature type="region of interest" description="Disordered" evidence="1">
    <location>
        <begin position="278"/>
        <end position="437"/>
    </location>
</feature>
<protein>
    <submittedName>
        <fullName evidence="3">Septation protein SepH</fullName>
    </submittedName>
</protein>
<organism evidence="3 4">
    <name type="scientific">Ammonicoccus fulvus</name>
    <dbReference type="NCBI Taxonomy" id="3138240"/>
    <lineage>
        <taxon>Bacteria</taxon>
        <taxon>Bacillati</taxon>
        <taxon>Actinomycetota</taxon>
        <taxon>Actinomycetes</taxon>
        <taxon>Propionibacteriales</taxon>
        <taxon>Propionibacteriaceae</taxon>
        <taxon>Ammonicoccus</taxon>
    </lineage>
</organism>